<reference evidence="5" key="1">
    <citation type="journal article" date="2023" name="Commun. Biol.">
        <title>Genome analysis of Parmales, the sister group of diatoms, reveals the evolutionary specialization of diatoms from phago-mixotrophs to photoautotrophs.</title>
        <authorList>
            <person name="Ban H."/>
            <person name="Sato S."/>
            <person name="Yoshikawa S."/>
            <person name="Yamada K."/>
            <person name="Nakamura Y."/>
            <person name="Ichinomiya M."/>
            <person name="Sato N."/>
            <person name="Blanc-Mathieu R."/>
            <person name="Endo H."/>
            <person name="Kuwata A."/>
            <person name="Ogata H."/>
        </authorList>
    </citation>
    <scope>NUCLEOTIDE SEQUENCE [LARGE SCALE GENOMIC DNA]</scope>
</reference>
<dbReference type="Gene3D" id="3.30.530.20">
    <property type="match status" value="2"/>
</dbReference>
<dbReference type="OrthoDB" id="205127at2759"/>
<evidence type="ECO:0000256" key="3">
    <source>
        <dbReference type="SAM" id="Phobius"/>
    </source>
</evidence>
<comment type="caution">
    <text evidence="4">The sequence shown here is derived from an EMBL/GenBank/DDBJ whole genome shotgun (WGS) entry which is preliminary data.</text>
</comment>
<evidence type="ECO:0000313" key="5">
    <source>
        <dbReference type="Proteomes" id="UP001165065"/>
    </source>
</evidence>
<evidence type="ECO:0000313" key="4">
    <source>
        <dbReference type="EMBL" id="GMI45921.1"/>
    </source>
</evidence>
<gene>
    <name evidence="4" type="ORF">TrCOL_g716</name>
</gene>
<protein>
    <submittedName>
        <fullName evidence="4">Uncharacterized protein</fullName>
    </submittedName>
</protein>
<feature type="transmembrane region" description="Helical" evidence="3">
    <location>
        <begin position="1361"/>
        <end position="1384"/>
    </location>
</feature>
<keyword evidence="1" id="KW-0175">Coiled coil</keyword>
<feature type="transmembrane region" description="Helical" evidence="3">
    <location>
        <begin position="1390"/>
        <end position="1406"/>
    </location>
</feature>
<feature type="region of interest" description="Disordered" evidence="2">
    <location>
        <begin position="121"/>
        <end position="159"/>
    </location>
</feature>
<dbReference type="EMBL" id="BRYA01000271">
    <property type="protein sequence ID" value="GMI45921.1"/>
    <property type="molecule type" value="Genomic_DNA"/>
</dbReference>
<evidence type="ECO:0000256" key="1">
    <source>
        <dbReference type="SAM" id="Coils"/>
    </source>
</evidence>
<dbReference type="Proteomes" id="UP001165065">
    <property type="component" value="Unassembled WGS sequence"/>
</dbReference>
<keyword evidence="3" id="KW-0812">Transmembrane</keyword>
<feature type="transmembrane region" description="Helical" evidence="3">
    <location>
        <begin position="1210"/>
        <end position="1230"/>
    </location>
</feature>
<proteinExistence type="predicted"/>
<feature type="compositionally biased region" description="Basic and acidic residues" evidence="2">
    <location>
        <begin position="310"/>
        <end position="320"/>
    </location>
</feature>
<keyword evidence="5" id="KW-1185">Reference proteome</keyword>
<feature type="transmembrane region" description="Helical" evidence="3">
    <location>
        <begin position="1491"/>
        <end position="1510"/>
    </location>
</feature>
<keyword evidence="3" id="KW-1133">Transmembrane helix</keyword>
<dbReference type="InterPro" id="IPR023393">
    <property type="entry name" value="START-like_dom_sf"/>
</dbReference>
<feature type="coiled-coil region" evidence="1">
    <location>
        <begin position="199"/>
        <end position="261"/>
    </location>
</feature>
<keyword evidence="3" id="KW-0472">Membrane</keyword>
<feature type="transmembrane region" description="Helical" evidence="3">
    <location>
        <begin position="1455"/>
        <end position="1479"/>
    </location>
</feature>
<accession>A0A9W7GJK9</accession>
<feature type="transmembrane region" description="Helical" evidence="3">
    <location>
        <begin position="1413"/>
        <end position="1435"/>
    </location>
</feature>
<dbReference type="SUPFAM" id="SSF55961">
    <property type="entry name" value="Bet v1-like"/>
    <property type="match status" value="2"/>
</dbReference>
<evidence type="ECO:0000256" key="2">
    <source>
        <dbReference type="SAM" id="MobiDB-lite"/>
    </source>
</evidence>
<feature type="region of interest" description="Disordered" evidence="2">
    <location>
        <begin position="310"/>
        <end position="338"/>
    </location>
</feature>
<organism evidence="4 5">
    <name type="scientific">Triparma columacea</name>
    <dbReference type="NCBI Taxonomy" id="722753"/>
    <lineage>
        <taxon>Eukaryota</taxon>
        <taxon>Sar</taxon>
        <taxon>Stramenopiles</taxon>
        <taxon>Ochrophyta</taxon>
        <taxon>Bolidophyceae</taxon>
        <taxon>Parmales</taxon>
        <taxon>Triparmaceae</taxon>
        <taxon>Triparma</taxon>
    </lineage>
</organism>
<sequence length="1660" mass="183772">MTDSEMDLTILLKQRDKEIAGLKANLRATKAQHTADLASTAAAANDLVAAVKGTAHDGTTADIVSAATDLAVLLAASVDFAADQSDIVGDAEATEDHETAADVVKANDYAVNLGAAADIDRSHGDAGRATEMSHEDAGRDAKSKSSHEDAGQDRDSENGHEDVAGLVVDSNNISAVQPSAGRTTAPSTLPMNPDSFVNVAKTEEEIERLANLVNAQGIEIAELKASAVRVAAEHLFEIKNLKDLNDKLMKENDALRSAAEEMGTAALTKASSSSDSEDYERILTEDYGNGGLDKEEDIVRDMDDDVKIGHVETDGGREEGLTTSGGTAQDGVPKEHPKIKSNDEIDKEALMALANIIKNEPQNYTDEEERAIKEGKEFYMKCKASKTFKDVKCPDPKVKMKTVHLDGESLVIGMAEAVVDASFEECVAYDFIKDSKERKAKLGKKYKAIETKKVNDHSQLYLNRRSLGVRGFSDREWRSFICWQKEEGDKVCWTVYKDTNLLDNDFPLSAGIEQAKFGIARAKTGIACFPLTSGTVLASAMTTWMFQALPTDKGTPQCRVTFAARVDIKGSMGSVPNFVMNHFSSNYANNIIDIRNKFAKTDDEKDSITRELLAKVIKNEQQTYTEEEEKAIQRGKEFYKKCKEGTGAYELESPDFCVAMRGSHIVGDSHGVGIATTIVDASVYECAAQKITDLNNRYTMKSLKQYGIVGFTVKNINNHSLYYFSTNDLGIPGFAYRDFRTKVTWKRETVDGRDVVWINTQSTDDLTKEHPVKFGHIVGTAHTIWIFESLPPLGGVPQTRATLQTQIDLHSPIPNTVIQKLGTKFLTGASRLRKKFDKTNEIDKPRRMKIVKKLKDLKVSGDTNLLPLFDMIRATVGAEGGGKSWGMISVTLRIGFEEAAAYFWDVDRLQTKGLVREAANAGNNFELEVKAKESIKTTLQSFNVTFVSKMRLYRADKSTLVIMSEAIKERGLHSLAREDFAVRFCRVGKKETKVNIVTRLELGNELTKAAAKSSARARVRVGNQAAIYFDNLLSSSEANEEDGRRFGDQLMSRVKEMPVGGRKDEVVKEFIAQNRAMKELEKQNRFVKTMLCAIIRNKLRRRGTNEGEVGSLEEAKGLEIGSALKVITLQTLTAKHAVDEWAHQYTEVQEVMSKYKWFRPLIETIAVNLFKNSKIGLKARVTFGAVTSMTDLLTDVYVTYMFRSDKKYGYFKASLASLVVSIGLQILAVYGQNKKLGMKKVVREWIPILLGYKPAVDAYRVATGAKQEVGVALDPMVEMTAMKGIEMFAEAIPGVIIQLMAIASSDKDVGTSAWLSVPVSAITTGFASATISYDWDTDPAKRKHLPDFYGYIPAKASKRTVVFVSMMLFTAGMLLIRCTTIVLLGLMGGSWAFLYICADLVLYMLVKILRGDFWYWVPMGGNTEIVSSIFIRVIVKIIVDFTSIVQFRHPNEVGGVYWLFGLLLTMVSLPVSIYIASPYVHERAIDIASSIVKYIILITTLCFAVFFVNIERKYWHTFWSTQRSKDMSMAYILQDESDEIKFKVFGCSRHQWVSMEGEVKKWVALNWAKWEEEQPEWFDDMRKALVPVEFIPSDGDARRRESVRRASVDAEAEGGLAGALRASIRRASVGGADSGDIIGVGGGKAKVSSVVPLEDEVGSD</sequence>
<name>A0A9W7GJK9_9STRA</name>